<feature type="compositionally biased region" description="Basic and acidic residues" evidence="1">
    <location>
        <begin position="345"/>
        <end position="354"/>
    </location>
</feature>
<dbReference type="OrthoDB" id="2343639at2759"/>
<dbReference type="AlphaFoldDB" id="A0A9N8VFC7"/>
<protein>
    <submittedName>
        <fullName evidence="2">9180_t:CDS:1</fullName>
    </submittedName>
</protein>
<proteinExistence type="predicted"/>
<comment type="caution">
    <text evidence="2">The sequence shown here is derived from an EMBL/GenBank/DDBJ whole genome shotgun (WGS) entry which is preliminary data.</text>
</comment>
<evidence type="ECO:0000256" key="1">
    <source>
        <dbReference type="SAM" id="MobiDB-lite"/>
    </source>
</evidence>
<feature type="region of interest" description="Disordered" evidence="1">
    <location>
        <begin position="333"/>
        <end position="409"/>
    </location>
</feature>
<dbReference type="Gene3D" id="3.70.10.10">
    <property type="match status" value="1"/>
</dbReference>
<accession>A0A9N8VFC7</accession>
<evidence type="ECO:0000313" key="3">
    <source>
        <dbReference type="Proteomes" id="UP000789570"/>
    </source>
</evidence>
<dbReference type="Proteomes" id="UP000789570">
    <property type="component" value="Unassembled WGS sequence"/>
</dbReference>
<keyword evidence="3" id="KW-1185">Reference proteome</keyword>
<feature type="compositionally biased region" description="Low complexity" evidence="1">
    <location>
        <begin position="390"/>
        <end position="405"/>
    </location>
</feature>
<dbReference type="EMBL" id="CAJVPQ010000150">
    <property type="protein sequence ID" value="CAG8451134.1"/>
    <property type="molecule type" value="Genomic_DNA"/>
</dbReference>
<name>A0A9N8VFC7_9GLOM</name>
<organism evidence="2 3">
    <name type="scientific">Funneliformis caledonium</name>
    <dbReference type="NCBI Taxonomy" id="1117310"/>
    <lineage>
        <taxon>Eukaryota</taxon>
        <taxon>Fungi</taxon>
        <taxon>Fungi incertae sedis</taxon>
        <taxon>Mucoromycota</taxon>
        <taxon>Glomeromycotina</taxon>
        <taxon>Glomeromycetes</taxon>
        <taxon>Glomerales</taxon>
        <taxon>Glomeraceae</taxon>
        <taxon>Funneliformis</taxon>
    </lineage>
</organism>
<sequence length="465" mass="53710">MPTQTFSAKIIESKLSLFYRLMYKLSKGNDELIFGVYRDKLVITIKTNSFKILITFNRKVFDSFHVNSPRSYTIFSSNIRDAFSGISANLSSLRIMIEESDGLAGAEDIMKIETNRKTRSFRNSYNIVCNKISEIEGETNTETSLEEKEENHWSINSEILNREYWPHNCKNEYIRFLFAEEALRIIYSINLSDGKFSSESRYSIPRSRFEDYNVTNQMDIKINRKSFERIMNLVRSLKCNLNAYFSDTDTDDPYQPQPFYLCGEFEKYIKIEGEIFGDHLNRGNDPERPPEWEIEALLNNTNQVNQNLNNGNGIEYQVAGIFREDNTEFSNSNTCINESNMSRESNSRENHTLDDNVSDNYHSNYSRTNTSINSTTGTIPSMSTSRNDSRSNYTGTSSHSSSGSYIPPGEEISRRLGAINFNDHRVSGMKRNFDVADLDIEVKREDNVRQRTIRLSSNDDVMDDE</sequence>
<reference evidence="2" key="1">
    <citation type="submission" date="2021-06" db="EMBL/GenBank/DDBJ databases">
        <authorList>
            <person name="Kallberg Y."/>
            <person name="Tangrot J."/>
            <person name="Rosling A."/>
        </authorList>
    </citation>
    <scope>NUCLEOTIDE SEQUENCE</scope>
    <source>
        <strain evidence="2">UK204</strain>
    </source>
</reference>
<evidence type="ECO:0000313" key="2">
    <source>
        <dbReference type="EMBL" id="CAG8451134.1"/>
    </source>
</evidence>
<gene>
    <name evidence="2" type="ORF">FCALED_LOCUS1239</name>
</gene>
<feature type="compositionally biased region" description="Low complexity" evidence="1">
    <location>
        <begin position="363"/>
        <end position="381"/>
    </location>
</feature>